<dbReference type="CDD" id="cd00075">
    <property type="entry name" value="HATPase"/>
    <property type="match status" value="1"/>
</dbReference>
<proteinExistence type="predicted"/>
<dbReference type="InterPro" id="IPR004358">
    <property type="entry name" value="Sig_transdc_His_kin-like_C"/>
</dbReference>
<accession>A0A1H8HA23</accession>
<protein>
    <recommendedName>
        <fullName evidence="3">histidine kinase</fullName>
        <ecNumber evidence="3">2.7.13.3</ecNumber>
    </recommendedName>
</protein>
<dbReference type="SUPFAM" id="SSF47384">
    <property type="entry name" value="Homodimeric domain of signal transducing histidine kinase"/>
    <property type="match status" value="1"/>
</dbReference>
<dbReference type="Gene3D" id="3.30.565.10">
    <property type="entry name" value="Histidine kinase-like ATPase, C-terminal domain"/>
    <property type="match status" value="1"/>
</dbReference>
<dbReference type="PROSITE" id="PS50109">
    <property type="entry name" value="HIS_KIN"/>
    <property type="match status" value="1"/>
</dbReference>
<dbReference type="STRING" id="245187.SAMN04488003_12014"/>
<dbReference type="GO" id="GO:0005886">
    <property type="term" value="C:plasma membrane"/>
    <property type="evidence" value="ECO:0007669"/>
    <property type="project" value="TreeGrafter"/>
</dbReference>
<dbReference type="SMART" id="SM00065">
    <property type="entry name" value="GAF"/>
    <property type="match status" value="1"/>
</dbReference>
<dbReference type="OrthoDB" id="9795133at2"/>
<dbReference type="EMBL" id="FOCI01000020">
    <property type="protein sequence ID" value="SEN53005.1"/>
    <property type="molecule type" value="Genomic_DNA"/>
</dbReference>
<dbReference type="EC" id="2.7.13.3" evidence="3"/>
<comment type="subcellular location">
    <subcellularLocation>
        <location evidence="2">Membrane</location>
    </subcellularLocation>
</comment>
<dbReference type="SMART" id="SM00388">
    <property type="entry name" value="HisKA"/>
    <property type="match status" value="1"/>
</dbReference>
<dbReference type="InterPro" id="IPR029016">
    <property type="entry name" value="GAF-like_dom_sf"/>
</dbReference>
<dbReference type="CDD" id="cd00082">
    <property type="entry name" value="HisKA"/>
    <property type="match status" value="1"/>
</dbReference>
<dbReference type="Proteomes" id="UP000199585">
    <property type="component" value="Unassembled WGS sequence"/>
</dbReference>
<reference evidence="11 12" key="1">
    <citation type="submission" date="2016-10" db="EMBL/GenBank/DDBJ databases">
        <authorList>
            <person name="de Groot N.N."/>
        </authorList>
    </citation>
    <scope>NUCLEOTIDE SEQUENCE [LARGE SCALE GENOMIC DNA]</scope>
    <source>
        <strain evidence="11 12">DSM 16213</strain>
    </source>
</reference>
<keyword evidence="8" id="KW-1133">Transmembrane helix</keyword>
<dbReference type="PRINTS" id="PR00344">
    <property type="entry name" value="BCTRLSENSOR"/>
</dbReference>
<evidence type="ECO:0000256" key="3">
    <source>
        <dbReference type="ARBA" id="ARBA00012438"/>
    </source>
</evidence>
<dbReference type="InterPro" id="IPR003594">
    <property type="entry name" value="HATPase_dom"/>
</dbReference>
<evidence type="ECO:0000256" key="4">
    <source>
        <dbReference type="ARBA" id="ARBA00022553"/>
    </source>
</evidence>
<dbReference type="InterPro" id="IPR036890">
    <property type="entry name" value="HATPase_C_sf"/>
</dbReference>
<keyword evidence="12" id="KW-1185">Reference proteome</keyword>
<keyword evidence="7 11" id="KW-0418">Kinase</keyword>
<dbReference type="PANTHER" id="PTHR45436">
    <property type="entry name" value="SENSOR HISTIDINE KINASE YKOH"/>
    <property type="match status" value="1"/>
</dbReference>
<dbReference type="SUPFAM" id="SSF55781">
    <property type="entry name" value="GAF domain-like"/>
    <property type="match status" value="1"/>
</dbReference>
<keyword evidence="4" id="KW-0597">Phosphoprotein</keyword>
<dbReference type="SMART" id="SM00387">
    <property type="entry name" value="HATPase_c"/>
    <property type="match status" value="1"/>
</dbReference>
<dbReference type="PANTHER" id="PTHR45436:SF5">
    <property type="entry name" value="SENSOR HISTIDINE KINASE TRCS"/>
    <property type="match status" value="1"/>
</dbReference>
<dbReference type="InterPro" id="IPR005467">
    <property type="entry name" value="His_kinase_dom"/>
</dbReference>
<evidence type="ECO:0000256" key="6">
    <source>
        <dbReference type="ARBA" id="ARBA00022692"/>
    </source>
</evidence>
<dbReference type="Gene3D" id="1.10.287.130">
    <property type="match status" value="1"/>
</dbReference>
<dbReference type="Pfam" id="PF02518">
    <property type="entry name" value="HATPase_c"/>
    <property type="match status" value="1"/>
</dbReference>
<evidence type="ECO:0000256" key="2">
    <source>
        <dbReference type="ARBA" id="ARBA00004370"/>
    </source>
</evidence>
<dbReference type="Gene3D" id="3.30.450.40">
    <property type="match status" value="1"/>
</dbReference>
<evidence type="ECO:0000256" key="8">
    <source>
        <dbReference type="ARBA" id="ARBA00022989"/>
    </source>
</evidence>
<keyword evidence="6" id="KW-0812">Transmembrane</keyword>
<dbReference type="InterPro" id="IPR036097">
    <property type="entry name" value="HisK_dim/P_sf"/>
</dbReference>
<dbReference type="InterPro" id="IPR050428">
    <property type="entry name" value="TCS_sensor_his_kinase"/>
</dbReference>
<keyword evidence="5" id="KW-0808">Transferase</keyword>
<dbReference type="Pfam" id="PF01590">
    <property type="entry name" value="GAF"/>
    <property type="match status" value="1"/>
</dbReference>
<dbReference type="GO" id="GO:0000155">
    <property type="term" value="F:phosphorelay sensor kinase activity"/>
    <property type="evidence" value="ECO:0007669"/>
    <property type="project" value="InterPro"/>
</dbReference>
<dbReference type="InterPro" id="IPR003661">
    <property type="entry name" value="HisK_dim/P_dom"/>
</dbReference>
<evidence type="ECO:0000256" key="7">
    <source>
        <dbReference type="ARBA" id="ARBA00022777"/>
    </source>
</evidence>
<dbReference type="Pfam" id="PF00512">
    <property type="entry name" value="HisKA"/>
    <property type="match status" value="1"/>
</dbReference>
<dbReference type="SUPFAM" id="SSF55874">
    <property type="entry name" value="ATPase domain of HSP90 chaperone/DNA topoisomerase II/histidine kinase"/>
    <property type="match status" value="1"/>
</dbReference>
<evidence type="ECO:0000313" key="12">
    <source>
        <dbReference type="Proteomes" id="UP000199585"/>
    </source>
</evidence>
<organism evidence="11 12">
    <name type="scientific">Loktanella fryxellensis</name>
    <dbReference type="NCBI Taxonomy" id="245187"/>
    <lineage>
        <taxon>Bacteria</taxon>
        <taxon>Pseudomonadati</taxon>
        <taxon>Pseudomonadota</taxon>
        <taxon>Alphaproteobacteria</taxon>
        <taxon>Rhodobacterales</taxon>
        <taxon>Roseobacteraceae</taxon>
        <taxon>Loktanella</taxon>
    </lineage>
</organism>
<feature type="domain" description="Histidine kinase" evidence="10">
    <location>
        <begin position="199"/>
        <end position="412"/>
    </location>
</feature>
<name>A0A1H8HA23_9RHOB</name>
<dbReference type="RefSeq" id="WP_089904543.1">
    <property type="nucleotide sequence ID" value="NZ_FOCI01000020.1"/>
</dbReference>
<evidence type="ECO:0000256" key="9">
    <source>
        <dbReference type="ARBA" id="ARBA00023136"/>
    </source>
</evidence>
<comment type="catalytic activity">
    <reaction evidence="1">
        <text>ATP + protein L-histidine = ADP + protein N-phospho-L-histidine.</text>
        <dbReference type="EC" id="2.7.13.3"/>
    </reaction>
</comment>
<evidence type="ECO:0000313" key="11">
    <source>
        <dbReference type="EMBL" id="SEN53005.1"/>
    </source>
</evidence>
<evidence type="ECO:0000256" key="5">
    <source>
        <dbReference type="ARBA" id="ARBA00022679"/>
    </source>
</evidence>
<dbReference type="InterPro" id="IPR003018">
    <property type="entry name" value="GAF"/>
</dbReference>
<keyword evidence="9" id="KW-0472">Membrane</keyword>
<evidence type="ECO:0000256" key="1">
    <source>
        <dbReference type="ARBA" id="ARBA00000085"/>
    </source>
</evidence>
<sequence>MTTPEVPPIPRDTHDAYLAGAHNFQRDIAAVANSPMIDTILRTIMLATQMRFAAVARVTQDRWVACQTIDDIDFGLQAGDEIAITSTFCQTVRDTAQPVVFDDAATDPIYAGNSIAAMFGIASYASIPIRRPDGSFFGTLCAIDTAPRSVTDPNAMAMLTMFADIIGQGLEVEEQLAIQIGRTQAGQELLAVQERFVAVLSHDLRNPVAALQAGLRQLDREPLGERGRIVMPLMRATLQRTHELIENMIMHARSRIVGGIRIGIVPHAPLAQTLSQVADEFNMTAPDHRLLVAVDFDGPVACDAARIGQAVSNLLSNAVTYGTPDTPIHLIGRATDAVVEIAVTNAGPPIPPDVQATMFMPFQQGQGHMTDSNGLGLGLFIAASIAKAHGGTIAAASGDGLTTFTIRLPVGAAGAAG</sequence>
<dbReference type="AlphaFoldDB" id="A0A1H8HA23"/>
<evidence type="ECO:0000259" key="10">
    <source>
        <dbReference type="PROSITE" id="PS50109"/>
    </source>
</evidence>
<gene>
    <name evidence="11" type="ORF">SAMN04488003_12014</name>
</gene>